<dbReference type="InterPro" id="IPR027417">
    <property type="entry name" value="P-loop_NTPase"/>
</dbReference>
<dbReference type="Pfam" id="PF03237">
    <property type="entry name" value="Terminase_6N"/>
    <property type="match status" value="1"/>
</dbReference>
<dbReference type="AlphaFoldDB" id="A0A939K081"/>
<evidence type="ECO:0008006" key="3">
    <source>
        <dbReference type="Google" id="ProtNLM"/>
    </source>
</evidence>
<reference evidence="1 2" key="1">
    <citation type="submission" date="2021-03" db="EMBL/GenBank/DDBJ databases">
        <title>Fibrella sp. HMF5036 genome sequencing and assembly.</title>
        <authorList>
            <person name="Kang H."/>
            <person name="Kim H."/>
            <person name="Bae S."/>
            <person name="Joh K."/>
        </authorList>
    </citation>
    <scope>NUCLEOTIDE SEQUENCE [LARGE SCALE GENOMIC DNA]</scope>
    <source>
        <strain evidence="1 2">HMF5036</strain>
    </source>
</reference>
<proteinExistence type="predicted"/>
<sequence length="532" mass="61105">MTTTNKHKAPPRRDDTRYVYANDKQRKYHRSRAKRKTFLGGRGSGKTRTLAQDTYENFWELPKGKVLLTGETYVQLDSVVLPGLKAGLADCGLFEYSKSQPYGAYVVGIKPPDHWDTPYEPVGKRAIPYTISFINGLAYQMVSQDNAQTHRGINSDAVRADESALLNESFLGEVVLPTMRANKYRSIANSHKWKSFYDFSSAPWTDSGNWILKTEEAYHRMMEIRSKMTPEDKEKTPPSHLWLEATYVDNQDVLPADFADNLRELLTDLQFDVEVLNVRLKKVPNSFYFALSEAVHYYQQSYDYQWDDKLKLHVYRSNDYLSDRDLEISLDFNADICWCVTGQEVSTEFRVLRSLFEKVSVTEPEKNLIKTLAKKWGDAYSGHEKKTVHVWGDLSGNNRSAGNDESNRPFFETFVKVLEDMGWKVVKRYAQGGRNPGHKSKYNLIGLLLEQSNPRAPRLRFNRHHNKELLIAMKATPVKTDGSFGKDKGSEKTAKNREYATDGTDALDYLLWGKFKQFVANVGPQRNHLARI</sequence>
<dbReference type="RefSeq" id="WP_207337889.1">
    <property type="nucleotide sequence ID" value="NZ_JAFMYU010000024.1"/>
</dbReference>
<protein>
    <recommendedName>
        <fullName evidence="3">Terminase</fullName>
    </recommendedName>
</protein>
<evidence type="ECO:0000313" key="1">
    <source>
        <dbReference type="EMBL" id="MBO0933924.1"/>
    </source>
</evidence>
<dbReference type="Proteomes" id="UP000664795">
    <property type="component" value="Unassembled WGS sequence"/>
</dbReference>
<name>A0A939K081_9BACT</name>
<evidence type="ECO:0000313" key="2">
    <source>
        <dbReference type="Proteomes" id="UP000664795"/>
    </source>
</evidence>
<accession>A0A939K081</accession>
<dbReference type="EMBL" id="JAFMYU010000024">
    <property type="protein sequence ID" value="MBO0933924.1"/>
    <property type="molecule type" value="Genomic_DNA"/>
</dbReference>
<gene>
    <name evidence="1" type="ORF">J2I48_23140</name>
</gene>
<comment type="caution">
    <text evidence="1">The sequence shown here is derived from an EMBL/GenBank/DDBJ whole genome shotgun (WGS) entry which is preliminary data.</text>
</comment>
<keyword evidence="2" id="KW-1185">Reference proteome</keyword>
<dbReference type="Gene3D" id="3.40.50.300">
    <property type="entry name" value="P-loop containing nucleotide triphosphate hydrolases"/>
    <property type="match status" value="1"/>
</dbReference>
<organism evidence="1 2">
    <name type="scientific">Fibrella aquatilis</name>
    <dbReference type="NCBI Taxonomy" id="2817059"/>
    <lineage>
        <taxon>Bacteria</taxon>
        <taxon>Pseudomonadati</taxon>
        <taxon>Bacteroidota</taxon>
        <taxon>Cytophagia</taxon>
        <taxon>Cytophagales</taxon>
        <taxon>Spirosomataceae</taxon>
        <taxon>Fibrella</taxon>
    </lineage>
</organism>